<reference evidence="2 3" key="1">
    <citation type="submission" date="2019-09" db="EMBL/GenBank/DDBJ databases">
        <title>Genome sequence of Adhaeribacter sp. M2.</title>
        <authorList>
            <person name="Srinivasan S."/>
        </authorList>
    </citation>
    <scope>NUCLEOTIDE SEQUENCE [LARGE SCALE GENOMIC DNA]</scope>
    <source>
        <strain evidence="2 3">M2</strain>
    </source>
</reference>
<sequence length="279" mass="32572">MGRFLQPSVKIGEPVKYTLVYKHAPELEVVFPDSGYRFAPFEFIRKETFPTRTIGSVSTDSTVFLLRTFNITPQQQLNLPVFLLQKNDTIRLFGQPSTIKLQEVVKQVPEPLALQENLALQPIEERFNYPYLVAGLSVLLVVFGSLWFIFRKKILTRYRLYVMQKKHTQFISRYNMFIDRFHKSADLVNMEKAITLWKNHLTELEDTAINSFTTKEIVNYYDNDEDVTTALKLFDRAIYGNILSDKISDTLTAFYLLHHFADRRYEIIKAKTLHAATAR</sequence>
<name>A0A5N1J9P0_9BACT</name>
<evidence type="ECO:0000313" key="2">
    <source>
        <dbReference type="EMBL" id="KAA9346025.1"/>
    </source>
</evidence>
<proteinExistence type="predicted"/>
<dbReference type="AlphaFoldDB" id="A0A5N1J9P0"/>
<comment type="caution">
    <text evidence="2">The sequence shown here is derived from an EMBL/GenBank/DDBJ whole genome shotgun (WGS) entry which is preliminary data.</text>
</comment>
<feature type="transmembrane region" description="Helical" evidence="1">
    <location>
        <begin position="129"/>
        <end position="150"/>
    </location>
</feature>
<keyword evidence="1" id="KW-1133">Transmembrane helix</keyword>
<keyword evidence="1" id="KW-0472">Membrane</keyword>
<dbReference type="EMBL" id="VTWT01000001">
    <property type="protein sequence ID" value="KAA9346025.1"/>
    <property type="molecule type" value="Genomic_DNA"/>
</dbReference>
<evidence type="ECO:0000313" key="3">
    <source>
        <dbReference type="Proteomes" id="UP000326570"/>
    </source>
</evidence>
<protein>
    <submittedName>
        <fullName evidence="2">Uncharacterized protein</fullName>
    </submittedName>
</protein>
<evidence type="ECO:0000256" key="1">
    <source>
        <dbReference type="SAM" id="Phobius"/>
    </source>
</evidence>
<organism evidence="2 3">
    <name type="scientific">Adhaeribacter soli</name>
    <dbReference type="NCBI Taxonomy" id="2607655"/>
    <lineage>
        <taxon>Bacteria</taxon>
        <taxon>Pseudomonadati</taxon>
        <taxon>Bacteroidota</taxon>
        <taxon>Cytophagia</taxon>
        <taxon>Cytophagales</taxon>
        <taxon>Hymenobacteraceae</taxon>
        <taxon>Adhaeribacter</taxon>
    </lineage>
</organism>
<dbReference type="Proteomes" id="UP000326570">
    <property type="component" value="Unassembled WGS sequence"/>
</dbReference>
<keyword evidence="1" id="KW-0812">Transmembrane</keyword>
<accession>A0A5N1J9P0</accession>
<gene>
    <name evidence="2" type="ORF">F0P94_02800</name>
</gene>
<keyword evidence="3" id="KW-1185">Reference proteome</keyword>